<dbReference type="GO" id="GO:0005773">
    <property type="term" value="C:vacuole"/>
    <property type="evidence" value="ECO:0007669"/>
    <property type="project" value="GOC"/>
</dbReference>
<dbReference type="PANTHER" id="PTHR13505:SF7">
    <property type="entry name" value="TRANSMEMBRANE PROTEIN 208"/>
    <property type="match status" value="1"/>
</dbReference>
<evidence type="ECO:0000256" key="8">
    <source>
        <dbReference type="ARBA" id="ARBA00022989"/>
    </source>
</evidence>
<dbReference type="GO" id="GO:0005789">
    <property type="term" value="C:endoplasmic reticulum membrane"/>
    <property type="evidence" value="ECO:0007669"/>
    <property type="project" value="UniProtKB-SubCell"/>
</dbReference>
<sequence length="296" mass="33272">MSFNPDYESIATAFVQHYYSKFDQGDGMARAQGLGDLYDPENSYMSFEGVQCKGRDAILAKFSGLTFKQIQRAITKCDSQPLYDGSILVMVLGQLKTDDDPINPFSQIFILRPNTTEFNDFGLRRMVKAATKGQKEIYEDNRSTIITFGSACLVATVLHASLCFFLLECSSNEYIFFGISVVIELIAIAFMKSMAAARFDERGRVTDAGMDLNDPTAFGEYCKDVVILTVFTQLVALYSSYAYLILLLIPAAATYKVFFGLILPWLTAPSAGDSGEEMDDKKLRKRERREKIVYRR</sequence>
<evidence type="ECO:0000256" key="7">
    <source>
        <dbReference type="ARBA" id="ARBA00022824"/>
    </source>
</evidence>
<evidence type="ECO:0000256" key="1">
    <source>
        <dbReference type="ARBA" id="ARBA00004477"/>
    </source>
</evidence>
<dbReference type="PROSITE" id="PS50177">
    <property type="entry name" value="NTF2_DOMAIN"/>
    <property type="match status" value="1"/>
</dbReference>
<dbReference type="GO" id="GO:0005635">
    <property type="term" value="C:nuclear envelope"/>
    <property type="evidence" value="ECO:0007669"/>
    <property type="project" value="UniProtKB-ARBA"/>
</dbReference>
<dbReference type="AlphaFoldDB" id="A0A0N4YA57"/>
<dbReference type="InterPro" id="IPR008506">
    <property type="entry name" value="SND2/TMEM208"/>
</dbReference>
<accession>A0A0N4YA57</accession>
<dbReference type="GO" id="GO:0006606">
    <property type="term" value="P:protein import into nucleus"/>
    <property type="evidence" value="ECO:0007669"/>
    <property type="project" value="UniProtKB-ARBA"/>
</dbReference>
<feature type="domain" description="NTF2" evidence="12">
    <location>
        <begin position="10"/>
        <end position="121"/>
    </location>
</feature>
<reference evidence="15" key="1">
    <citation type="submission" date="2017-02" db="UniProtKB">
        <authorList>
            <consortium name="WormBaseParasite"/>
        </authorList>
    </citation>
    <scope>IDENTIFICATION</scope>
</reference>
<dbReference type="PANTHER" id="PTHR13505">
    <property type="entry name" value="TRANSMEMBRANE PROTEIN 208"/>
    <property type="match status" value="1"/>
</dbReference>
<dbReference type="Gene3D" id="3.10.450.50">
    <property type="match status" value="1"/>
</dbReference>
<dbReference type="SUPFAM" id="SSF54427">
    <property type="entry name" value="NTF2-like"/>
    <property type="match status" value="1"/>
</dbReference>
<evidence type="ECO:0000256" key="11">
    <source>
        <dbReference type="SAM" id="Phobius"/>
    </source>
</evidence>
<dbReference type="Proteomes" id="UP000271162">
    <property type="component" value="Unassembled WGS sequence"/>
</dbReference>
<keyword evidence="14" id="KW-1185">Reference proteome</keyword>
<dbReference type="Pfam" id="PF05620">
    <property type="entry name" value="TMEM208_SND2"/>
    <property type="match status" value="1"/>
</dbReference>
<evidence type="ECO:0000256" key="6">
    <source>
        <dbReference type="ARBA" id="ARBA00022692"/>
    </source>
</evidence>
<dbReference type="EMBL" id="UYSL01020981">
    <property type="protein sequence ID" value="VDL76837.1"/>
    <property type="molecule type" value="Genomic_DNA"/>
</dbReference>
<evidence type="ECO:0000313" key="15">
    <source>
        <dbReference type="WBParaSite" id="NBR_0001324701-mRNA-1"/>
    </source>
</evidence>
<name>A0A0N4YA57_NIPBR</name>
<proteinExistence type="inferred from homology"/>
<evidence type="ECO:0000256" key="9">
    <source>
        <dbReference type="ARBA" id="ARBA00023136"/>
    </source>
</evidence>
<organism evidence="15">
    <name type="scientific">Nippostrongylus brasiliensis</name>
    <name type="common">Rat hookworm</name>
    <dbReference type="NCBI Taxonomy" id="27835"/>
    <lineage>
        <taxon>Eukaryota</taxon>
        <taxon>Metazoa</taxon>
        <taxon>Ecdysozoa</taxon>
        <taxon>Nematoda</taxon>
        <taxon>Chromadorea</taxon>
        <taxon>Rhabditida</taxon>
        <taxon>Rhabditina</taxon>
        <taxon>Rhabditomorpha</taxon>
        <taxon>Strongyloidea</taxon>
        <taxon>Heligmosomidae</taxon>
        <taxon>Nippostrongylus</taxon>
    </lineage>
</organism>
<dbReference type="InterPro" id="IPR002075">
    <property type="entry name" value="NTF2_dom"/>
</dbReference>
<evidence type="ECO:0000256" key="10">
    <source>
        <dbReference type="SAM" id="MobiDB-lite"/>
    </source>
</evidence>
<feature type="transmembrane region" description="Helical" evidence="11">
    <location>
        <begin position="173"/>
        <end position="191"/>
    </location>
</feature>
<dbReference type="InterPro" id="IPR032710">
    <property type="entry name" value="NTF2-like_dom_sf"/>
</dbReference>
<keyword evidence="7" id="KW-0256">Endoplasmic reticulum</keyword>
<evidence type="ECO:0000256" key="3">
    <source>
        <dbReference type="ARBA" id="ARBA00009950"/>
    </source>
</evidence>
<feature type="region of interest" description="Disordered" evidence="10">
    <location>
        <begin position="272"/>
        <end position="296"/>
    </location>
</feature>
<evidence type="ECO:0000313" key="13">
    <source>
        <dbReference type="EMBL" id="VDL76837.1"/>
    </source>
</evidence>
<keyword evidence="8 11" id="KW-1133">Transmembrane helix</keyword>
<dbReference type="WBParaSite" id="NBR_0001324701-mRNA-1">
    <property type="protein sequence ID" value="NBR_0001324701-mRNA-1"/>
    <property type="gene ID" value="NBR_0001324701"/>
</dbReference>
<comment type="similarity">
    <text evidence="3">Belongs to the TMEM208 family.</text>
</comment>
<evidence type="ECO:0000256" key="4">
    <source>
        <dbReference type="ARBA" id="ARBA00015033"/>
    </source>
</evidence>
<comment type="subcellular location">
    <subcellularLocation>
        <location evidence="2">Cytoplasm</location>
    </subcellularLocation>
    <subcellularLocation>
        <location evidence="1">Endoplasmic reticulum membrane</location>
        <topology evidence="1">Multi-pass membrane protein</topology>
    </subcellularLocation>
</comment>
<dbReference type="STRING" id="27835.A0A0N4YA57"/>
<gene>
    <name evidence="13" type="ORF">NBR_LOCUS13248</name>
</gene>
<dbReference type="InterPro" id="IPR018222">
    <property type="entry name" value="Nuclear_transport_factor_2_euk"/>
</dbReference>
<reference evidence="13 14" key="2">
    <citation type="submission" date="2018-11" db="EMBL/GenBank/DDBJ databases">
        <authorList>
            <consortium name="Pathogen Informatics"/>
        </authorList>
    </citation>
    <scope>NUCLEOTIDE SEQUENCE [LARGE SCALE GENOMIC DNA]</scope>
</reference>
<dbReference type="CDD" id="cd00780">
    <property type="entry name" value="NTF2"/>
    <property type="match status" value="1"/>
</dbReference>
<evidence type="ECO:0000313" key="14">
    <source>
        <dbReference type="Proteomes" id="UP000271162"/>
    </source>
</evidence>
<protein>
    <recommendedName>
        <fullName evidence="4">Transmembrane protein 208</fullName>
    </recommendedName>
</protein>
<dbReference type="GO" id="GO:0006624">
    <property type="term" value="P:vacuolar protein processing"/>
    <property type="evidence" value="ECO:0007669"/>
    <property type="project" value="TreeGrafter"/>
</dbReference>
<keyword evidence="6 11" id="KW-0812">Transmembrane</keyword>
<dbReference type="FunFam" id="3.10.450.50:FF:000005">
    <property type="entry name" value="Nuclear transport factor 2"/>
    <property type="match status" value="1"/>
</dbReference>
<keyword evidence="9 11" id="KW-0472">Membrane</keyword>
<evidence type="ECO:0000256" key="5">
    <source>
        <dbReference type="ARBA" id="ARBA00022490"/>
    </source>
</evidence>
<evidence type="ECO:0000256" key="2">
    <source>
        <dbReference type="ARBA" id="ARBA00004496"/>
    </source>
</evidence>
<feature type="transmembrane region" description="Helical" evidence="11">
    <location>
        <begin position="145"/>
        <end position="167"/>
    </location>
</feature>
<dbReference type="OMA" id="LMSCMAN"/>
<evidence type="ECO:0000259" key="12">
    <source>
        <dbReference type="PROSITE" id="PS50177"/>
    </source>
</evidence>
<dbReference type="Pfam" id="PF02136">
    <property type="entry name" value="NTF2"/>
    <property type="match status" value="1"/>
</dbReference>
<keyword evidence="5" id="KW-0963">Cytoplasm</keyword>